<reference evidence="8" key="1">
    <citation type="journal article" date="2020" name="Stud. Mycol.">
        <title>101 Dothideomycetes genomes: a test case for predicting lifestyles and emergence of pathogens.</title>
        <authorList>
            <person name="Haridas S."/>
            <person name="Albert R."/>
            <person name="Binder M."/>
            <person name="Bloem J."/>
            <person name="Labutti K."/>
            <person name="Salamov A."/>
            <person name="Andreopoulos B."/>
            <person name="Baker S."/>
            <person name="Barry K."/>
            <person name="Bills G."/>
            <person name="Bluhm B."/>
            <person name="Cannon C."/>
            <person name="Castanera R."/>
            <person name="Culley D."/>
            <person name="Daum C."/>
            <person name="Ezra D."/>
            <person name="Gonzalez J."/>
            <person name="Henrissat B."/>
            <person name="Kuo A."/>
            <person name="Liang C."/>
            <person name="Lipzen A."/>
            <person name="Lutzoni F."/>
            <person name="Magnuson J."/>
            <person name="Mondo S."/>
            <person name="Nolan M."/>
            <person name="Ohm R."/>
            <person name="Pangilinan J."/>
            <person name="Park H.-J."/>
            <person name="Ramirez L."/>
            <person name="Alfaro M."/>
            <person name="Sun H."/>
            <person name="Tritt A."/>
            <person name="Yoshinaga Y."/>
            <person name="Zwiers L.-H."/>
            <person name="Turgeon B."/>
            <person name="Goodwin S."/>
            <person name="Spatafora J."/>
            <person name="Crous P."/>
            <person name="Grigoriev I."/>
        </authorList>
    </citation>
    <scope>NUCLEOTIDE SEQUENCE</scope>
    <source>
        <strain evidence="8">Tuck. ex Michener</strain>
    </source>
</reference>
<evidence type="ECO:0000256" key="1">
    <source>
        <dbReference type="ARBA" id="ARBA00004123"/>
    </source>
</evidence>
<dbReference type="CDD" id="cd12148">
    <property type="entry name" value="fungal_TF_MHR"/>
    <property type="match status" value="1"/>
</dbReference>
<dbReference type="PANTHER" id="PTHR47338">
    <property type="entry name" value="ZN(II)2CYS6 TRANSCRIPTION FACTOR (EUROFUNG)-RELATED"/>
    <property type="match status" value="1"/>
</dbReference>
<name>A0A6A6GX54_VIRVR</name>
<dbReference type="PANTHER" id="PTHR47338:SF5">
    <property type="entry name" value="ZN(II)2CYS6 TRANSCRIPTION FACTOR (EUROFUNG)"/>
    <property type="match status" value="1"/>
</dbReference>
<feature type="region of interest" description="Disordered" evidence="6">
    <location>
        <begin position="813"/>
        <end position="900"/>
    </location>
</feature>
<dbReference type="GO" id="GO:0005634">
    <property type="term" value="C:nucleus"/>
    <property type="evidence" value="ECO:0007669"/>
    <property type="project" value="UniProtKB-SubCell"/>
</dbReference>
<feature type="region of interest" description="Disordered" evidence="6">
    <location>
        <begin position="41"/>
        <end position="86"/>
    </location>
</feature>
<keyword evidence="2" id="KW-0479">Metal-binding</keyword>
<dbReference type="GO" id="GO:0000981">
    <property type="term" value="F:DNA-binding transcription factor activity, RNA polymerase II-specific"/>
    <property type="evidence" value="ECO:0007669"/>
    <property type="project" value="InterPro"/>
</dbReference>
<keyword evidence="3" id="KW-0805">Transcription regulation</keyword>
<comment type="subcellular location">
    <subcellularLocation>
        <location evidence="1">Nucleus</location>
    </subcellularLocation>
</comment>
<keyword evidence="5" id="KW-0539">Nucleus</keyword>
<feature type="compositionally biased region" description="Low complexity" evidence="6">
    <location>
        <begin position="825"/>
        <end position="847"/>
    </location>
</feature>
<evidence type="ECO:0000259" key="7">
    <source>
        <dbReference type="PROSITE" id="PS50048"/>
    </source>
</evidence>
<dbReference type="Pfam" id="PF00172">
    <property type="entry name" value="Zn_clus"/>
    <property type="match status" value="1"/>
</dbReference>
<evidence type="ECO:0000256" key="2">
    <source>
        <dbReference type="ARBA" id="ARBA00022723"/>
    </source>
</evidence>
<sequence length="956" mass="105113">MRSSIACSRCRRSKVKCINGGIHTICKGCETSGRECTYPAPGTGGSSARKEGSFVTTPGDGTNVGEASKRPRARKAAPQPPSIAIAPSKESPRALVDALDAQILTPKVWTELFDIFQLHFSTDLPFLHPPTFLKPLRQVGSPAPTTDFGTSPLTVAPRSPNPPHSAIFLLAFLALTARFHPQLVAYHSPATSSNPLMASDYYASACRSLLSGSFGGGLGSLDIERTQACLMLCLHDWGMCRGVRAWVSLGVAVRTAQVMGLQYDAELDDEPLSRSMALGIEAQQLGIKAEKLTHTKQSDAFVEQEIRRRTFWSCFIMDRYLSSGKYRPQMLSVKDLRIQLPSSEKAFLFGEKVRTLLLGEELDDLRPRSSTQRTGQSSVPGTNDVQDSHQTQHMRASSFDSKNSGMSEEKGRWEVRGDEGVISRFIRIIELYGQIVKWSCNGGRRRERFPPWDSRSDFYTLRVMLQKFRDSLPRDLTLTPQNISAHIMSRTATPYTLVHTVCSLCSIMLNREHVPFIPLRCSGPSGPLDPPTFSPSQYEIPPNFWRDSARDCFRAARDVMDLVRVCQEWNAMVETPIVGFTIYTVAFFGVYCGNFPWMDPDGFMCKRNATASSPEDSSGAEVARKLRMADGWFKTIERLHLYFGRMKKDWKKNTKALESSSEGGTAVSPEAYRHLSLREGGPGGGLEEYKLLEKTLKEFGTLEDDDLEMTDSGMAPNEPDPSDAGAVIEAVGPQSKPKAMSIVTQQAPDDINAQQEHWNAINNVAGTPATAQVRLATANMPDVHQTPSLYAPTVANPYQTNPHEFRSGYVGQHHASAVPTPPSVSPASQPTVQTSSIPSPYSGSSYSQAQNPPPKQYSQQNYPSMQTYFNPATQTDQTHSESSFRQSNPQSWSQQNLVDPRSATAWTRDLHPSFSGDDLAAFAAGGEMQTWAGLTAEVDGVGGWLSAVWGDGTSGM</sequence>
<dbReference type="OrthoDB" id="5370478at2759"/>
<dbReference type="SMART" id="SM00906">
    <property type="entry name" value="Fungal_trans"/>
    <property type="match status" value="1"/>
</dbReference>
<gene>
    <name evidence="8" type="ORF">EV356DRAFT_526909</name>
</gene>
<dbReference type="EMBL" id="ML991846">
    <property type="protein sequence ID" value="KAF2230199.1"/>
    <property type="molecule type" value="Genomic_DNA"/>
</dbReference>
<dbReference type="CDD" id="cd00067">
    <property type="entry name" value="GAL4"/>
    <property type="match status" value="1"/>
</dbReference>
<protein>
    <recommendedName>
        <fullName evidence="7">Zn(2)-C6 fungal-type domain-containing protein</fullName>
    </recommendedName>
</protein>
<dbReference type="GO" id="GO:0008270">
    <property type="term" value="F:zinc ion binding"/>
    <property type="evidence" value="ECO:0007669"/>
    <property type="project" value="InterPro"/>
</dbReference>
<dbReference type="InterPro" id="IPR036864">
    <property type="entry name" value="Zn2-C6_fun-type_DNA-bd_sf"/>
</dbReference>
<dbReference type="InterPro" id="IPR001138">
    <property type="entry name" value="Zn2Cys6_DnaBD"/>
</dbReference>
<evidence type="ECO:0000256" key="5">
    <source>
        <dbReference type="ARBA" id="ARBA00023242"/>
    </source>
</evidence>
<organism evidence="8 9">
    <name type="scientific">Viridothelium virens</name>
    <name type="common">Speckled blister lichen</name>
    <name type="synonym">Trypethelium virens</name>
    <dbReference type="NCBI Taxonomy" id="1048519"/>
    <lineage>
        <taxon>Eukaryota</taxon>
        <taxon>Fungi</taxon>
        <taxon>Dikarya</taxon>
        <taxon>Ascomycota</taxon>
        <taxon>Pezizomycotina</taxon>
        <taxon>Dothideomycetes</taxon>
        <taxon>Dothideomycetes incertae sedis</taxon>
        <taxon>Trypetheliales</taxon>
        <taxon>Trypetheliaceae</taxon>
        <taxon>Viridothelium</taxon>
    </lineage>
</organism>
<feature type="region of interest" description="Disordered" evidence="6">
    <location>
        <begin position="365"/>
        <end position="412"/>
    </location>
</feature>
<evidence type="ECO:0000313" key="9">
    <source>
        <dbReference type="Proteomes" id="UP000800092"/>
    </source>
</evidence>
<proteinExistence type="predicted"/>
<dbReference type="PROSITE" id="PS50048">
    <property type="entry name" value="ZN2_CY6_FUNGAL_2"/>
    <property type="match status" value="1"/>
</dbReference>
<evidence type="ECO:0000256" key="4">
    <source>
        <dbReference type="ARBA" id="ARBA00023163"/>
    </source>
</evidence>
<dbReference type="GO" id="GO:0006351">
    <property type="term" value="P:DNA-templated transcription"/>
    <property type="evidence" value="ECO:0007669"/>
    <property type="project" value="InterPro"/>
</dbReference>
<accession>A0A6A6GX54</accession>
<dbReference type="SUPFAM" id="SSF57701">
    <property type="entry name" value="Zn2/Cys6 DNA-binding domain"/>
    <property type="match status" value="1"/>
</dbReference>
<feature type="compositionally biased region" description="Polar residues" evidence="6">
    <location>
        <begin position="856"/>
        <end position="897"/>
    </location>
</feature>
<keyword evidence="9" id="KW-1185">Reference proteome</keyword>
<dbReference type="SMART" id="SM00066">
    <property type="entry name" value="GAL4"/>
    <property type="match status" value="1"/>
</dbReference>
<keyword evidence="4" id="KW-0804">Transcription</keyword>
<dbReference type="GO" id="GO:0003677">
    <property type="term" value="F:DNA binding"/>
    <property type="evidence" value="ECO:0007669"/>
    <property type="project" value="InterPro"/>
</dbReference>
<evidence type="ECO:0000256" key="6">
    <source>
        <dbReference type="SAM" id="MobiDB-lite"/>
    </source>
</evidence>
<dbReference type="AlphaFoldDB" id="A0A6A6GX54"/>
<dbReference type="InterPro" id="IPR050815">
    <property type="entry name" value="TF_fung"/>
</dbReference>
<feature type="domain" description="Zn(2)-C6 fungal-type" evidence="7">
    <location>
        <begin position="6"/>
        <end position="38"/>
    </location>
</feature>
<evidence type="ECO:0000313" key="8">
    <source>
        <dbReference type="EMBL" id="KAF2230199.1"/>
    </source>
</evidence>
<dbReference type="PROSITE" id="PS00463">
    <property type="entry name" value="ZN2_CY6_FUNGAL_1"/>
    <property type="match status" value="1"/>
</dbReference>
<dbReference type="Gene3D" id="4.10.240.10">
    <property type="entry name" value="Zn(2)-C6 fungal-type DNA-binding domain"/>
    <property type="match status" value="1"/>
</dbReference>
<feature type="compositionally biased region" description="Polar residues" evidence="6">
    <location>
        <begin position="368"/>
        <end position="406"/>
    </location>
</feature>
<evidence type="ECO:0000256" key="3">
    <source>
        <dbReference type="ARBA" id="ARBA00023015"/>
    </source>
</evidence>
<dbReference type="Pfam" id="PF04082">
    <property type="entry name" value="Fungal_trans"/>
    <property type="match status" value="1"/>
</dbReference>
<dbReference type="InterPro" id="IPR007219">
    <property type="entry name" value="XnlR_reg_dom"/>
</dbReference>
<dbReference type="Proteomes" id="UP000800092">
    <property type="component" value="Unassembled WGS sequence"/>
</dbReference>